<proteinExistence type="predicted"/>
<sequence>MQLMANAHICKRASCVACFASWSAAARSQSIVGRVFDLCGYPFASDKRQTPAASGDFLGLLHDLSAVRASGIIKVWVRQRHMDTAQASGSLCPGQASKLFGCLTFLDQGAFERAFETVRTVLRLRPERLVPVKPQSAPRVLVASDAAQDGFRALWSSSMTMCSILWDFQETKFAQLKLLMVLQSLITFPAAFRGTTGVYFIDNIAVLMALVKERSDSPELDAIAQSIHLLLFCLHCSLWFEWIPSKSNWSDSISRQGLDDPWFAAHNFRVHVSSVPVFLWSFSLSIR</sequence>
<keyword evidence="2" id="KW-1185">Reference proteome</keyword>
<protein>
    <submittedName>
        <fullName evidence="1">Uncharacterized protein</fullName>
    </submittedName>
</protein>
<reference evidence="1" key="1">
    <citation type="submission" date="2021-02" db="EMBL/GenBank/DDBJ databases">
        <authorList>
            <person name="Dougan E. K."/>
            <person name="Rhodes N."/>
            <person name="Thang M."/>
            <person name="Chan C."/>
        </authorList>
    </citation>
    <scope>NUCLEOTIDE SEQUENCE</scope>
</reference>
<dbReference type="EMBL" id="CAJNIZ010010605">
    <property type="protein sequence ID" value="CAE7303351.1"/>
    <property type="molecule type" value="Genomic_DNA"/>
</dbReference>
<gene>
    <name evidence="1" type="ORF">SPIL2461_LOCUS6851</name>
</gene>
<dbReference type="AlphaFoldDB" id="A0A812NQT2"/>
<dbReference type="OrthoDB" id="420502at2759"/>
<accession>A0A812NQT2</accession>
<comment type="caution">
    <text evidence="1">The sequence shown here is derived from an EMBL/GenBank/DDBJ whole genome shotgun (WGS) entry which is preliminary data.</text>
</comment>
<name>A0A812NQT2_SYMPI</name>
<evidence type="ECO:0000313" key="2">
    <source>
        <dbReference type="Proteomes" id="UP000649617"/>
    </source>
</evidence>
<feature type="non-terminal residue" evidence="1">
    <location>
        <position position="1"/>
    </location>
</feature>
<evidence type="ECO:0000313" key="1">
    <source>
        <dbReference type="EMBL" id="CAE7303351.1"/>
    </source>
</evidence>
<organism evidence="1 2">
    <name type="scientific">Symbiodinium pilosum</name>
    <name type="common">Dinoflagellate</name>
    <dbReference type="NCBI Taxonomy" id="2952"/>
    <lineage>
        <taxon>Eukaryota</taxon>
        <taxon>Sar</taxon>
        <taxon>Alveolata</taxon>
        <taxon>Dinophyceae</taxon>
        <taxon>Suessiales</taxon>
        <taxon>Symbiodiniaceae</taxon>
        <taxon>Symbiodinium</taxon>
    </lineage>
</organism>
<dbReference type="Proteomes" id="UP000649617">
    <property type="component" value="Unassembled WGS sequence"/>
</dbReference>